<feature type="domain" description="Flagellar basal-body/hook protein C-terminal" evidence="5">
    <location>
        <begin position="190"/>
        <end position="233"/>
    </location>
</feature>
<evidence type="ECO:0000256" key="1">
    <source>
        <dbReference type="ARBA" id="ARBA00004117"/>
    </source>
</evidence>
<dbReference type="InterPro" id="IPR037925">
    <property type="entry name" value="FlgE/F/G-like"/>
</dbReference>
<organism evidence="7 8">
    <name type="scientific">Meridianimarinicoccus marinus</name>
    <dbReference type="NCBI Taxonomy" id="3231483"/>
    <lineage>
        <taxon>Bacteria</taxon>
        <taxon>Pseudomonadati</taxon>
        <taxon>Pseudomonadota</taxon>
        <taxon>Alphaproteobacteria</taxon>
        <taxon>Rhodobacterales</taxon>
        <taxon>Paracoccaceae</taxon>
        <taxon>Meridianimarinicoccus</taxon>
    </lineage>
</organism>
<feature type="domain" description="Flagellar hook protein FlgE/F/G-like D1" evidence="6">
    <location>
        <begin position="82"/>
        <end position="148"/>
    </location>
</feature>
<dbReference type="PANTHER" id="PTHR30435">
    <property type="entry name" value="FLAGELLAR PROTEIN"/>
    <property type="match status" value="1"/>
</dbReference>
<dbReference type="EMBL" id="JBFBVU010000003">
    <property type="protein sequence ID" value="MEV8465961.1"/>
    <property type="molecule type" value="Genomic_DNA"/>
</dbReference>
<dbReference type="NCBIfam" id="TIGR03506">
    <property type="entry name" value="FlgEFG_subfam"/>
    <property type="match status" value="1"/>
</dbReference>
<dbReference type="SUPFAM" id="SSF117143">
    <property type="entry name" value="Flagellar hook protein flgE"/>
    <property type="match status" value="1"/>
</dbReference>
<dbReference type="NCBIfam" id="NF009332">
    <property type="entry name" value="PRK12690.1"/>
    <property type="match status" value="1"/>
</dbReference>
<comment type="subcellular location">
    <subcellularLocation>
        <location evidence="1 4">Bacterial flagellum basal body</location>
    </subcellularLocation>
</comment>
<dbReference type="RefSeq" id="WP_366191772.1">
    <property type="nucleotide sequence ID" value="NZ_JBFBVU010000003.1"/>
</dbReference>
<dbReference type="Pfam" id="PF06429">
    <property type="entry name" value="Flg_bbr_C"/>
    <property type="match status" value="1"/>
</dbReference>
<comment type="caution">
    <text evidence="7">The sequence shown here is derived from an EMBL/GenBank/DDBJ whole genome shotgun (WGS) entry which is preliminary data.</text>
</comment>
<sequence>MDNAAYATLTRQTGLRSELHTLAHNVANVSTVGFQREALIFSEYVERVGDTGEGLSMAAARARLTDRSQGQLVQTGGQFDLAIEGEGYFLVDTPDGEQLTRSGSFAPNAAGELVAPDGARLLDSGRAAVFIPDGVKTVHIAPDGSLSVDGAPLGEIGLFVPDDPVKMNRAAGSRFSVDGDIVEQPEPRMAQGYLEQSNVDPVLEISRLIEVQRAYETGRNFLNAEDDRIRNVIRTLSS</sequence>
<proteinExistence type="inferred from homology"/>
<keyword evidence="7" id="KW-0282">Flagellum</keyword>
<dbReference type="InterPro" id="IPR010930">
    <property type="entry name" value="Flg_bb/hook_C_dom"/>
</dbReference>
<accession>A0ABV3L331</accession>
<evidence type="ECO:0000259" key="6">
    <source>
        <dbReference type="Pfam" id="PF22692"/>
    </source>
</evidence>
<dbReference type="Proteomes" id="UP001553161">
    <property type="component" value="Unassembled WGS sequence"/>
</dbReference>
<comment type="similarity">
    <text evidence="2 4">Belongs to the flagella basal body rod proteins family.</text>
</comment>
<evidence type="ECO:0000259" key="5">
    <source>
        <dbReference type="Pfam" id="PF06429"/>
    </source>
</evidence>
<evidence type="ECO:0000313" key="8">
    <source>
        <dbReference type="Proteomes" id="UP001553161"/>
    </source>
</evidence>
<evidence type="ECO:0000256" key="3">
    <source>
        <dbReference type="ARBA" id="ARBA00023143"/>
    </source>
</evidence>
<evidence type="ECO:0000313" key="7">
    <source>
        <dbReference type="EMBL" id="MEV8465961.1"/>
    </source>
</evidence>
<protein>
    <submittedName>
        <fullName evidence="7">Flagellar hook-basal body complex protein</fullName>
    </submittedName>
</protein>
<keyword evidence="8" id="KW-1185">Reference proteome</keyword>
<evidence type="ECO:0000256" key="4">
    <source>
        <dbReference type="RuleBase" id="RU362116"/>
    </source>
</evidence>
<keyword evidence="7" id="KW-0969">Cilium</keyword>
<dbReference type="Pfam" id="PF22692">
    <property type="entry name" value="LlgE_F_G_D1"/>
    <property type="match status" value="1"/>
</dbReference>
<name>A0ABV3L331_9RHOB</name>
<dbReference type="InterPro" id="IPR020013">
    <property type="entry name" value="Flagellar_FlgE/F/G"/>
</dbReference>
<evidence type="ECO:0000256" key="2">
    <source>
        <dbReference type="ARBA" id="ARBA00009677"/>
    </source>
</evidence>
<keyword evidence="7" id="KW-0966">Cell projection</keyword>
<gene>
    <name evidence="7" type="ORF">AB0T83_04085</name>
</gene>
<keyword evidence="3 4" id="KW-0975">Bacterial flagellum</keyword>
<dbReference type="InterPro" id="IPR053967">
    <property type="entry name" value="LlgE_F_G-like_D1"/>
</dbReference>
<dbReference type="PANTHER" id="PTHR30435:SF19">
    <property type="entry name" value="FLAGELLAR BASAL-BODY ROD PROTEIN FLGG"/>
    <property type="match status" value="1"/>
</dbReference>
<reference evidence="7 8" key="1">
    <citation type="submission" date="2024-07" db="EMBL/GenBank/DDBJ databases">
        <authorList>
            <person name="Kang M."/>
        </authorList>
    </citation>
    <scope>NUCLEOTIDE SEQUENCE [LARGE SCALE GENOMIC DNA]</scope>
    <source>
        <strain evidence="7 8">DFM31</strain>
    </source>
</reference>